<dbReference type="InterPro" id="IPR029056">
    <property type="entry name" value="Ribokinase-like"/>
</dbReference>
<feature type="domain" description="Pyridoxamine kinase/Phosphomethylpyrimidine kinase" evidence="1">
    <location>
        <begin position="11"/>
        <end position="239"/>
    </location>
</feature>
<dbReference type="OrthoDB" id="43786at2157"/>
<dbReference type="InterPro" id="IPR013749">
    <property type="entry name" value="PM/HMP-P_kinase-1"/>
</dbReference>
<dbReference type="Gene3D" id="3.40.1190.20">
    <property type="match status" value="1"/>
</dbReference>
<dbReference type="InterPro" id="IPR004399">
    <property type="entry name" value="HMP/HMP-P_kinase_dom"/>
</dbReference>
<name>D3S0N2_FERPA</name>
<dbReference type="EMBL" id="CP001899">
    <property type="protein sequence ID" value="ADC66273.1"/>
    <property type="molecule type" value="Genomic_DNA"/>
</dbReference>
<organism evidence="2 3">
    <name type="scientific">Ferroglobus placidus (strain DSM 10642 / AEDII12DO)</name>
    <dbReference type="NCBI Taxonomy" id="589924"/>
    <lineage>
        <taxon>Archaea</taxon>
        <taxon>Methanobacteriati</taxon>
        <taxon>Methanobacteriota</taxon>
        <taxon>Archaeoglobi</taxon>
        <taxon>Archaeoglobales</taxon>
        <taxon>Archaeoglobaceae</taxon>
        <taxon>Ferroglobus</taxon>
    </lineage>
</organism>
<evidence type="ECO:0000313" key="3">
    <source>
        <dbReference type="Proteomes" id="UP000002613"/>
    </source>
</evidence>
<dbReference type="RefSeq" id="WP_012966611.1">
    <property type="nucleotide sequence ID" value="NC_013849.1"/>
</dbReference>
<gene>
    <name evidence="2" type="ordered locus">Ferp_2142</name>
</gene>
<reference evidence="2 3" key="2">
    <citation type="journal article" date="2011" name="Stand. Genomic Sci.">
        <title>Complete genome sequence of Ferroglobus placidus AEDII12DO.</title>
        <authorList>
            <person name="Anderson I."/>
            <person name="Risso C."/>
            <person name="Holmes D."/>
            <person name="Lucas S."/>
            <person name="Copeland A."/>
            <person name="Lapidus A."/>
            <person name="Cheng J.F."/>
            <person name="Bruce D."/>
            <person name="Goodwin L."/>
            <person name="Pitluck S."/>
            <person name="Saunders E."/>
            <person name="Brettin T."/>
            <person name="Detter J.C."/>
            <person name="Han C."/>
            <person name="Tapia R."/>
            <person name="Larimer F."/>
            <person name="Land M."/>
            <person name="Hauser L."/>
            <person name="Woyke T."/>
            <person name="Lovley D."/>
            <person name="Kyrpides N."/>
            <person name="Ivanova N."/>
        </authorList>
    </citation>
    <scope>NUCLEOTIDE SEQUENCE [LARGE SCALE GENOMIC DNA]</scope>
    <source>
        <strain evidence="3">DSM 10642 / AEDII12DO</strain>
    </source>
</reference>
<dbReference type="AlphaFoldDB" id="D3S0N2"/>
<dbReference type="eggNOG" id="arCOG00020">
    <property type="taxonomic scope" value="Archaea"/>
</dbReference>
<accession>D3S0N2</accession>
<dbReference type="PaxDb" id="589924-Ferp_2142"/>
<dbReference type="CDD" id="cd01169">
    <property type="entry name" value="HMPP_kinase"/>
    <property type="match status" value="1"/>
</dbReference>
<dbReference type="GeneID" id="8779679"/>
<dbReference type="EC" id="2.7.4.7" evidence="2"/>
<dbReference type="HOGENOM" id="CLU_020520_0_1_2"/>
<dbReference type="STRING" id="589924.Ferp_2142"/>
<proteinExistence type="predicted"/>
<dbReference type="Pfam" id="PF08543">
    <property type="entry name" value="Phos_pyr_kin"/>
    <property type="match status" value="1"/>
</dbReference>
<keyword evidence="3" id="KW-1185">Reference proteome</keyword>
<keyword evidence="2" id="KW-0808">Transferase</keyword>
<dbReference type="GO" id="GO:0008972">
    <property type="term" value="F:phosphomethylpyrimidine kinase activity"/>
    <property type="evidence" value="ECO:0007669"/>
    <property type="project" value="UniProtKB-EC"/>
</dbReference>
<dbReference type="GO" id="GO:0005829">
    <property type="term" value="C:cytosol"/>
    <property type="evidence" value="ECO:0007669"/>
    <property type="project" value="TreeGrafter"/>
</dbReference>
<dbReference type="GO" id="GO:0009228">
    <property type="term" value="P:thiamine biosynthetic process"/>
    <property type="evidence" value="ECO:0007669"/>
    <property type="project" value="InterPro"/>
</dbReference>
<dbReference type="Proteomes" id="UP000002613">
    <property type="component" value="Chromosome"/>
</dbReference>
<protein>
    <submittedName>
        <fullName evidence="2">Phosphomethylpyrimidine kinase</fullName>
        <ecNumber evidence="2">2.7.4.7</ecNumber>
    </submittedName>
</protein>
<dbReference type="GO" id="GO:0008902">
    <property type="term" value="F:hydroxymethylpyrimidine kinase activity"/>
    <property type="evidence" value="ECO:0007669"/>
    <property type="project" value="TreeGrafter"/>
</dbReference>
<dbReference type="SUPFAM" id="SSF53613">
    <property type="entry name" value="Ribokinase-like"/>
    <property type="match status" value="1"/>
</dbReference>
<reference evidence="3" key="1">
    <citation type="submission" date="2010-02" db="EMBL/GenBank/DDBJ databases">
        <title>Complete sequence of Ferroglobus placidus DSM 10642.</title>
        <authorList>
            <consortium name="US DOE Joint Genome Institute"/>
            <person name="Lucas S."/>
            <person name="Copeland A."/>
            <person name="Lapidus A."/>
            <person name="Cheng J.-F."/>
            <person name="Bruce D."/>
            <person name="Goodwin L."/>
            <person name="Pitluck S."/>
            <person name="Saunders E."/>
            <person name="Brettin T."/>
            <person name="Detter J.C."/>
            <person name="Han C."/>
            <person name="Tapia R."/>
            <person name="Larimer F."/>
            <person name="Land M."/>
            <person name="Hauser L."/>
            <person name="Kyrpides N."/>
            <person name="Ivanova N."/>
            <person name="Holmes D."/>
            <person name="Lovley D."/>
            <person name="Kyrpides N."/>
            <person name="Anderson I.J."/>
            <person name="Woyke T."/>
        </authorList>
    </citation>
    <scope>NUCLEOTIDE SEQUENCE [LARGE SCALE GENOMIC DNA]</scope>
    <source>
        <strain evidence="3">DSM 10642 / AEDII12DO</strain>
    </source>
</reference>
<keyword evidence="2" id="KW-0418">Kinase</keyword>
<evidence type="ECO:0000259" key="1">
    <source>
        <dbReference type="Pfam" id="PF08543"/>
    </source>
</evidence>
<dbReference type="KEGG" id="fpl:Ferp_2142"/>
<sequence length="251" mass="27250">MEVLVSVAGLDTSNSAGVTLDVRIFRLFGFHGVCAVTAITYQNSCGIEGMKAIEAEHLEMQLKSIFEDFNVKGIKVGIVVTEKQAELLKEFLKNFEGLKVLDPILVSSTGYKFAEPEIYEGLFNVVDAITPNVKEAEVFSGERISSVEDAKRAAKKIAEKFGCSVVITGKDIGGIDVIYDGDFHEIKAEVGEKEVHGTGCVYSSALLANISLGKNIVDAARYARLTTLESAKRAKKVGRCLLFVDPPFAFD</sequence>
<dbReference type="PANTHER" id="PTHR20858">
    <property type="entry name" value="PHOSPHOMETHYLPYRIMIDINE KINASE"/>
    <property type="match status" value="1"/>
</dbReference>
<dbReference type="PANTHER" id="PTHR20858:SF17">
    <property type="entry name" value="HYDROXYMETHYLPYRIMIDINE_PHOSPHOMETHYLPYRIMIDINE KINASE THI20-RELATED"/>
    <property type="match status" value="1"/>
</dbReference>
<evidence type="ECO:0000313" key="2">
    <source>
        <dbReference type="EMBL" id="ADC66273.1"/>
    </source>
</evidence>